<evidence type="ECO:0000256" key="1">
    <source>
        <dbReference type="ARBA" id="ARBA00010272"/>
    </source>
</evidence>
<sequence length="107" mass="11991">MPIMEISIVPLGTKSASVSEYVAKAVKVLEKYRGIRYQLTSMGTLIESNSLGQLLDIAGSMHKAVLSNKIKRVVTMIKIDDRKDEKLTAEGKIKSVQKKLKILDRRF</sequence>
<dbReference type="InterPro" id="IPR029756">
    <property type="entry name" value="MTH1187/YkoF-like"/>
</dbReference>
<dbReference type="SUPFAM" id="SSF89957">
    <property type="entry name" value="MTH1187/YkoF-like"/>
    <property type="match status" value="1"/>
</dbReference>
<dbReference type="AlphaFoldDB" id="D9PKL7"/>
<dbReference type="PANTHER" id="PTHR33777">
    <property type="entry name" value="UPF0045 PROTEIN ECM15"/>
    <property type="match status" value="1"/>
</dbReference>
<name>D9PKL7_9ZZZZ</name>
<evidence type="ECO:0000259" key="2">
    <source>
        <dbReference type="Pfam" id="PF01910"/>
    </source>
</evidence>
<dbReference type="Pfam" id="PF01910">
    <property type="entry name" value="Thiamine_BP"/>
    <property type="match status" value="1"/>
</dbReference>
<dbReference type="EMBL" id="ADZX01000628">
    <property type="protein sequence ID" value="EFK95880.1"/>
    <property type="molecule type" value="Genomic_DNA"/>
</dbReference>
<evidence type="ECO:0000313" key="3">
    <source>
        <dbReference type="EMBL" id="EFK95880.1"/>
    </source>
</evidence>
<dbReference type="Gene3D" id="3.30.70.930">
    <property type="match status" value="1"/>
</dbReference>
<dbReference type="InterPro" id="IPR051614">
    <property type="entry name" value="UPF0045_domain"/>
</dbReference>
<dbReference type="NCBIfam" id="TIGR00106">
    <property type="entry name" value="MTH1187 family thiamine-binding protein"/>
    <property type="match status" value="1"/>
</dbReference>
<dbReference type="InterPro" id="IPR002767">
    <property type="entry name" value="Thiamine_BP"/>
</dbReference>
<accession>D9PKL7</accession>
<gene>
    <name evidence="3" type="ORF">LDC_2086</name>
</gene>
<reference evidence="3" key="2">
    <citation type="journal article" date="2011" name="Microb. Ecol.">
        <title>Taxonomic and Functional Metagenomic Profiling of the Microbial Community in the Anoxic Sediment of a Sub-saline Shallow Lake (Laguna de Carrizo, Central Spain).</title>
        <authorList>
            <person name="Ferrer M."/>
            <person name="Guazzaroni M.E."/>
            <person name="Richter M."/>
            <person name="Garcia-Salamanca A."/>
            <person name="Yarza P."/>
            <person name="Suarez-Suarez A."/>
            <person name="Solano J."/>
            <person name="Alcaide M."/>
            <person name="van Dillewijn P."/>
            <person name="Molina-Henares M.A."/>
            <person name="Lopez-Cortes N."/>
            <person name="Al-Ramahi Y."/>
            <person name="Guerrero C."/>
            <person name="Acosta A."/>
            <person name="de Eugenio L.I."/>
            <person name="Martinez V."/>
            <person name="Marques S."/>
            <person name="Rojo F."/>
            <person name="Santero E."/>
            <person name="Genilloud O."/>
            <person name="Perez-Perez J."/>
            <person name="Rossello-Mora R."/>
            <person name="Ramos J.L."/>
        </authorList>
    </citation>
    <scope>NUCLEOTIDE SEQUENCE</scope>
</reference>
<comment type="similarity">
    <text evidence="1">Belongs to the UPF0045 family.</text>
</comment>
<comment type="caution">
    <text evidence="3">The sequence shown here is derived from an EMBL/GenBank/DDBJ whole genome shotgun (WGS) entry which is preliminary data.</text>
</comment>
<organism evidence="3">
    <name type="scientific">sediment metagenome</name>
    <dbReference type="NCBI Taxonomy" id="749907"/>
    <lineage>
        <taxon>unclassified sequences</taxon>
        <taxon>metagenomes</taxon>
        <taxon>ecological metagenomes</taxon>
    </lineage>
</organism>
<dbReference type="PANTHER" id="PTHR33777:SF1">
    <property type="entry name" value="UPF0045 PROTEIN ECM15"/>
    <property type="match status" value="1"/>
</dbReference>
<proteinExistence type="inferred from homology"/>
<reference evidence="3" key="1">
    <citation type="submission" date="2010-07" db="EMBL/GenBank/DDBJ databases">
        <authorList>
            <consortium name="CONSOLIDER consortium CSD2007-00005"/>
            <person name="Guazzaroni M.-E."/>
            <person name="Richter M."/>
            <person name="Garcia-Salamanca A."/>
            <person name="Yarza P."/>
            <person name="Ferrer M."/>
        </authorList>
    </citation>
    <scope>NUCLEOTIDE SEQUENCE</scope>
</reference>
<dbReference type="GO" id="GO:0005829">
    <property type="term" value="C:cytosol"/>
    <property type="evidence" value="ECO:0007669"/>
    <property type="project" value="TreeGrafter"/>
</dbReference>
<feature type="domain" description="Thiamine-binding protein" evidence="2">
    <location>
        <begin position="4"/>
        <end position="97"/>
    </location>
</feature>
<protein>
    <submittedName>
        <fullName evidence="3">Protein containing DUF77</fullName>
    </submittedName>
</protein>